<proteinExistence type="predicted"/>
<keyword evidence="6" id="KW-0675">Receptor</keyword>
<keyword evidence="3" id="KW-0812">Transmembrane</keyword>
<evidence type="ECO:0000256" key="3">
    <source>
        <dbReference type="ARBA" id="ARBA00022692"/>
    </source>
</evidence>
<dbReference type="CDD" id="cd00637">
    <property type="entry name" value="7tm_classA_rhodopsin-like"/>
    <property type="match status" value="1"/>
</dbReference>
<keyword evidence="7" id="KW-1185">Reference proteome</keyword>
<comment type="subcellular location">
    <subcellularLocation>
        <location evidence="1">Cell membrane</location>
        <topology evidence="1">Multi-pass membrane protein</topology>
    </subcellularLocation>
</comment>
<dbReference type="AlphaFoldDB" id="A0A6S7J613"/>
<accession>A0A6S7J613</accession>
<dbReference type="InterPro" id="IPR000276">
    <property type="entry name" value="GPCR_Rhodpsn"/>
</dbReference>
<comment type="caution">
    <text evidence="6">The sequence shown here is derived from an EMBL/GenBank/DDBJ whole genome shotgun (WGS) entry which is preliminary data.</text>
</comment>
<gene>
    <name evidence="6" type="ORF">PACLA_8A054256</name>
</gene>
<name>A0A6S7J613_PARCT</name>
<dbReference type="PANTHER" id="PTHR22750">
    <property type="entry name" value="G-PROTEIN COUPLED RECEPTOR"/>
    <property type="match status" value="1"/>
</dbReference>
<organism evidence="6 7">
    <name type="scientific">Paramuricea clavata</name>
    <name type="common">Red gorgonian</name>
    <name type="synonym">Violescent sea-whip</name>
    <dbReference type="NCBI Taxonomy" id="317549"/>
    <lineage>
        <taxon>Eukaryota</taxon>
        <taxon>Metazoa</taxon>
        <taxon>Cnidaria</taxon>
        <taxon>Anthozoa</taxon>
        <taxon>Octocorallia</taxon>
        <taxon>Malacalcyonacea</taxon>
        <taxon>Plexauridae</taxon>
        <taxon>Paramuricea</taxon>
    </lineage>
</organism>
<dbReference type="InterPro" id="IPR017452">
    <property type="entry name" value="GPCR_Rhodpsn_7TM"/>
</dbReference>
<reference evidence="6" key="1">
    <citation type="submission" date="2020-04" db="EMBL/GenBank/DDBJ databases">
        <authorList>
            <person name="Alioto T."/>
            <person name="Alioto T."/>
            <person name="Gomez Garrido J."/>
        </authorList>
    </citation>
    <scope>NUCLEOTIDE SEQUENCE</scope>
    <source>
        <strain evidence="6">A484AB</strain>
    </source>
</reference>
<protein>
    <submittedName>
        <fullName evidence="6">Mas-related G- coupled receptor member H-like</fullName>
    </submittedName>
</protein>
<dbReference type="Proteomes" id="UP001152795">
    <property type="component" value="Unassembled WGS sequence"/>
</dbReference>
<keyword evidence="4" id="KW-1133">Transmembrane helix</keyword>
<evidence type="ECO:0000313" key="7">
    <source>
        <dbReference type="Proteomes" id="UP001152795"/>
    </source>
</evidence>
<sequence length="327" mass="36999">MILLIPTQAPRFRSDDSRLTRISTMTVGAIGALLNILLIIAIIVDPLKVLRKGAWITILNLAFADFVVCVANILDVGLIFEFHVIDDPITLRIVRFVLIFGVSASFILLTLLTAETYVVAKYPIKGRLVLTGKKTAMLCMVTWFLAMPFGLSNIAYLYTDNFSMLLKVYIGQIAALELTVFVQVILKVFIIREIMKSRRNTQQHNNRHKEIAKTIIILNVILMVTALPYFVSKQLEFVWKLGLIGGDHWVWKFSNYYQPIAAINYMANPILYALRLPDYRRTILVPFAKCKGKGFYFSGCPRWRNSEVAANTGNSLPLSSRSTTTKL</sequence>
<evidence type="ECO:0000256" key="2">
    <source>
        <dbReference type="ARBA" id="ARBA00022475"/>
    </source>
</evidence>
<dbReference type="EMBL" id="CACRXK020007620">
    <property type="protein sequence ID" value="CAB4012751.1"/>
    <property type="molecule type" value="Genomic_DNA"/>
</dbReference>
<dbReference type="OrthoDB" id="5955284at2759"/>
<dbReference type="Pfam" id="PF00001">
    <property type="entry name" value="7tm_1"/>
    <property type="match status" value="1"/>
</dbReference>
<dbReference type="Gene3D" id="1.20.1070.10">
    <property type="entry name" value="Rhodopsin 7-helix transmembrane proteins"/>
    <property type="match status" value="1"/>
</dbReference>
<keyword evidence="2" id="KW-1003">Cell membrane</keyword>
<evidence type="ECO:0000256" key="1">
    <source>
        <dbReference type="ARBA" id="ARBA00004651"/>
    </source>
</evidence>
<dbReference type="PROSITE" id="PS50262">
    <property type="entry name" value="G_PROTEIN_RECEP_F1_2"/>
    <property type="match status" value="1"/>
</dbReference>
<evidence type="ECO:0000256" key="4">
    <source>
        <dbReference type="ARBA" id="ARBA00022989"/>
    </source>
</evidence>
<dbReference type="SUPFAM" id="SSF81321">
    <property type="entry name" value="Family A G protein-coupled receptor-like"/>
    <property type="match status" value="1"/>
</dbReference>
<keyword evidence="5" id="KW-0472">Membrane</keyword>
<dbReference type="GO" id="GO:0005886">
    <property type="term" value="C:plasma membrane"/>
    <property type="evidence" value="ECO:0007669"/>
    <property type="project" value="UniProtKB-SubCell"/>
</dbReference>
<dbReference type="PRINTS" id="PR00237">
    <property type="entry name" value="GPCRRHODOPSN"/>
</dbReference>
<evidence type="ECO:0000313" key="6">
    <source>
        <dbReference type="EMBL" id="CAB4012751.1"/>
    </source>
</evidence>
<evidence type="ECO:0000256" key="5">
    <source>
        <dbReference type="ARBA" id="ARBA00023136"/>
    </source>
</evidence>
<dbReference type="GO" id="GO:0004930">
    <property type="term" value="F:G protein-coupled receptor activity"/>
    <property type="evidence" value="ECO:0007669"/>
    <property type="project" value="InterPro"/>
</dbReference>